<dbReference type="GO" id="GO:0003677">
    <property type="term" value="F:DNA binding"/>
    <property type="evidence" value="ECO:0007669"/>
    <property type="project" value="UniProtKB-KW"/>
</dbReference>
<dbReference type="PANTHER" id="PTHR30146">
    <property type="entry name" value="LACI-RELATED TRANSCRIPTIONAL REPRESSOR"/>
    <property type="match status" value="1"/>
</dbReference>
<sequence length="328" mass="35206">MQPQKTIILYGVKHPYRIREIAARAGLSHATVDRVLHQRGGVRESTVRAVHQAIADLDRQEHARSGRPFVIDVVLQTSRRFSAAIRAALEAEAPEFAPVAVRTRTHLTDDPAGALDRVGRSRSHGLIVLVPPVPEVADAVARLSVPVVTLNHDLPAGKRIAHVGVDGFDSGATAAYLVERLLADRAGDVLLINGRGAREEGFRSVLPARRLLTVASAEEGPLRAVLAANPSIRAVYSAGTCGNAAVVSAFAVEHRNYDVFVAHGLDRENAALLREHRISAVLHQDLRADVRHACRAILRAQGVLPGPIGSHPSAVQVITPFNVPPALF</sequence>
<accession>A0ABW4ADI7</accession>
<reference evidence="6" key="1">
    <citation type="journal article" date="2019" name="Int. J. Syst. Evol. Microbiol.">
        <title>The Global Catalogue of Microorganisms (GCM) 10K type strain sequencing project: providing services to taxonomists for standard genome sequencing and annotation.</title>
        <authorList>
            <consortium name="The Broad Institute Genomics Platform"/>
            <consortium name="The Broad Institute Genome Sequencing Center for Infectious Disease"/>
            <person name="Wu L."/>
            <person name="Ma J."/>
        </authorList>
    </citation>
    <scope>NUCLEOTIDE SEQUENCE [LARGE SCALE GENOMIC DNA]</scope>
    <source>
        <strain evidence="6">CCM 7526</strain>
    </source>
</reference>
<evidence type="ECO:0000313" key="5">
    <source>
        <dbReference type="EMBL" id="MFD1368345.1"/>
    </source>
</evidence>
<comment type="caution">
    <text evidence="5">The sequence shown here is derived from an EMBL/GenBank/DDBJ whole genome shotgun (WGS) entry which is preliminary data.</text>
</comment>
<keyword evidence="3" id="KW-0804">Transcription</keyword>
<dbReference type="InterPro" id="IPR010982">
    <property type="entry name" value="Lambda_DNA-bd_dom_sf"/>
</dbReference>
<dbReference type="SUPFAM" id="SSF53822">
    <property type="entry name" value="Periplasmic binding protein-like I"/>
    <property type="match status" value="1"/>
</dbReference>
<dbReference type="InterPro" id="IPR000843">
    <property type="entry name" value="HTH_LacI"/>
</dbReference>
<dbReference type="EMBL" id="JBHTMK010000037">
    <property type="protein sequence ID" value="MFD1368345.1"/>
    <property type="molecule type" value="Genomic_DNA"/>
</dbReference>
<gene>
    <name evidence="5" type="ORF">ACFQ5G_23580</name>
</gene>
<evidence type="ECO:0000256" key="1">
    <source>
        <dbReference type="ARBA" id="ARBA00023015"/>
    </source>
</evidence>
<dbReference type="InterPro" id="IPR028082">
    <property type="entry name" value="Peripla_BP_I"/>
</dbReference>
<keyword evidence="6" id="KW-1185">Reference proteome</keyword>
<evidence type="ECO:0000313" key="6">
    <source>
        <dbReference type="Proteomes" id="UP001597183"/>
    </source>
</evidence>
<dbReference type="InterPro" id="IPR025997">
    <property type="entry name" value="SBP_2_dom"/>
</dbReference>
<dbReference type="Pfam" id="PF13407">
    <property type="entry name" value="Peripla_BP_4"/>
    <property type="match status" value="1"/>
</dbReference>
<dbReference type="SMART" id="SM00354">
    <property type="entry name" value="HTH_LACI"/>
    <property type="match status" value="1"/>
</dbReference>
<keyword evidence="1" id="KW-0805">Transcription regulation</keyword>
<keyword evidence="2 5" id="KW-0238">DNA-binding</keyword>
<evidence type="ECO:0000256" key="2">
    <source>
        <dbReference type="ARBA" id="ARBA00023125"/>
    </source>
</evidence>
<protein>
    <submittedName>
        <fullName evidence="5">LacI family DNA-binding transcriptional regulator</fullName>
    </submittedName>
</protein>
<feature type="domain" description="HTH lacI-type" evidence="4">
    <location>
        <begin position="16"/>
        <end position="58"/>
    </location>
</feature>
<evidence type="ECO:0000259" key="4">
    <source>
        <dbReference type="PROSITE" id="PS50932"/>
    </source>
</evidence>
<name>A0ABW4ADI7_9ACTN</name>
<proteinExistence type="predicted"/>
<dbReference type="Gene3D" id="1.10.260.40">
    <property type="entry name" value="lambda repressor-like DNA-binding domains"/>
    <property type="match status" value="1"/>
</dbReference>
<organism evidence="5 6">
    <name type="scientific">Actinoplanes sichuanensis</name>
    <dbReference type="NCBI Taxonomy" id="512349"/>
    <lineage>
        <taxon>Bacteria</taxon>
        <taxon>Bacillati</taxon>
        <taxon>Actinomycetota</taxon>
        <taxon>Actinomycetes</taxon>
        <taxon>Micromonosporales</taxon>
        <taxon>Micromonosporaceae</taxon>
        <taxon>Actinoplanes</taxon>
    </lineage>
</organism>
<dbReference type="CDD" id="cd06307">
    <property type="entry name" value="PBP1_sugar_binding"/>
    <property type="match status" value="1"/>
</dbReference>
<dbReference type="PROSITE" id="PS50932">
    <property type="entry name" value="HTH_LACI_2"/>
    <property type="match status" value="1"/>
</dbReference>
<dbReference type="CDD" id="cd01392">
    <property type="entry name" value="HTH_LacI"/>
    <property type="match status" value="1"/>
</dbReference>
<dbReference type="Gene3D" id="3.40.50.2300">
    <property type="match status" value="2"/>
</dbReference>
<dbReference type="SUPFAM" id="SSF47413">
    <property type="entry name" value="lambda repressor-like DNA-binding domains"/>
    <property type="match status" value="1"/>
</dbReference>
<dbReference type="Proteomes" id="UP001597183">
    <property type="component" value="Unassembled WGS sequence"/>
</dbReference>
<dbReference type="PANTHER" id="PTHR30146:SF152">
    <property type="entry name" value="TRANSCRIPTIONAL REGULATORY PROTEIN"/>
    <property type="match status" value="1"/>
</dbReference>
<dbReference type="Pfam" id="PF00356">
    <property type="entry name" value="LacI"/>
    <property type="match status" value="1"/>
</dbReference>
<dbReference type="RefSeq" id="WP_317788875.1">
    <property type="nucleotide sequence ID" value="NZ_AP028461.1"/>
</dbReference>
<evidence type="ECO:0000256" key="3">
    <source>
        <dbReference type="ARBA" id="ARBA00023163"/>
    </source>
</evidence>